<dbReference type="GO" id="GO:0005576">
    <property type="term" value="C:extracellular region"/>
    <property type="evidence" value="ECO:0007669"/>
    <property type="project" value="UniProtKB-SubCell"/>
</dbReference>
<reference evidence="14 15" key="1">
    <citation type="journal article" date="2019" name="Nat. Plants">
        <title>Stout camphor tree genome fills gaps in understanding of flowering plant genome evolution.</title>
        <authorList>
            <person name="Chaw S.M."/>
            <person name="Liu Y.C."/>
            <person name="Wu Y.W."/>
            <person name="Wang H.Y."/>
            <person name="Lin C.I."/>
            <person name="Wu C.S."/>
            <person name="Ke H.M."/>
            <person name="Chang L.Y."/>
            <person name="Hsu C.Y."/>
            <person name="Yang H.T."/>
            <person name="Sudianto E."/>
            <person name="Hsu M.H."/>
            <person name="Wu K.P."/>
            <person name="Wang L.N."/>
            <person name="Leebens-Mack J.H."/>
            <person name="Tsai I.J."/>
        </authorList>
    </citation>
    <scope>NUCLEOTIDE SEQUENCE [LARGE SCALE GENOMIC DNA]</scope>
    <source>
        <strain evidence="15">cv. Chaw 1501</strain>
        <tissue evidence="14">Young leaves</tissue>
    </source>
</reference>
<dbReference type="OrthoDB" id="415724at2759"/>
<feature type="region of interest" description="Disordered" evidence="12">
    <location>
        <begin position="69"/>
        <end position="106"/>
    </location>
</feature>
<dbReference type="Gene3D" id="2.40.480.10">
    <property type="entry name" value="Allene oxide cyclase-like"/>
    <property type="match status" value="1"/>
</dbReference>
<feature type="region of interest" description="Disordered" evidence="12">
    <location>
        <begin position="144"/>
        <end position="191"/>
    </location>
</feature>
<evidence type="ECO:0000256" key="9">
    <source>
        <dbReference type="ARBA" id="ARBA00022759"/>
    </source>
</evidence>
<dbReference type="Gene3D" id="3.10.20.370">
    <property type="match status" value="1"/>
</dbReference>
<evidence type="ECO:0000256" key="5">
    <source>
        <dbReference type="ARBA" id="ARBA00022525"/>
    </source>
</evidence>
<dbReference type="Pfam" id="PF17917">
    <property type="entry name" value="RT_RNaseH"/>
    <property type="match status" value="1"/>
</dbReference>
<evidence type="ECO:0000256" key="11">
    <source>
        <dbReference type="ARBA" id="ARBA00022918"/>
    </source>
</evidence>
<evidence type="ECO:0000256" key="4">
    <source>
        <dbReference type="ARBA" id="ARBA00012493"/>
    </source>
</evidence>
<evidence type="ECO:0000259" key="13">
    <source>
        <dbReference type="PROSITE" id="PS50878"/>
    </source>
</evidence>
<comment type="similarity">
    <text evidence="2">Belongs to the plant dirigent protein family.</text>
</comment>
<evidence type="ECO:0000256" key="1">
    <source>
        <dbReference type="ARBA" id="ARBA00004613"/>
    </source>
</evidence>
<evidence type="ECO:0000256" key="2">
    <source>
        <dbReference type="ARBA" id="ARBA00010746"/>
    </source>
</evidence>
<evidence type="ECO:0000256" key="10">
    <source>
        <dbReference type="ARBA" id="ARBA00022801"/>
    </source>
</evidence>
<feature type="domain" description="Reverse transcriptase" evidence="13">
    <location>
        <begin position="344"/>
        <end position="547"/>
    </location>
</feature>
<dbReference type="InterPro" id="IPR021109">
    <property type="entry name" value="Peptidase_aspartic_dom_sf"/>
</dbReference>
<organism evidence="14 15">
    <name type="scientific">Cinnamomum micranthum f. kanehirae</name>
    <dbReference type="NCBI Taxonomy" id="337451"/>
    <lineage>
        <taxon>Eukaryota</taxon>
        <taxon>Viridiplantae</taxon>
        <taxon>Streptophyta</taxon>
        <taxon>Embryophyta</taxon>
        <taxon>Tracheophyta</taxon>
        <taxon>Spermatophyta</taxon>
        <taxon>Magnoliopsida</taxon>
        <taxon>Magnoliidae</taxon>
        <taxon>Laurales</taxon>
        <taxon>Lauraceae</taxon>
        <taxon>Cinnamomum</taxon>
    </lineage>
</organism>
<dbReference type="Proteomes" id="UP000283530">
    <property type="component" value="Unassembled WGS sequence"/>
</dbReference>
<dbReference type="FunFam" id="3.10.20.370:FF:000001">
    <property type="entry name" value="Retrovirus-related Pol polyprotein from transposon 17.6-like protein"/>
    <property type="match status" value="1"/>
</dbReference>
<dbReference type="SUPFAM" id="SSF56672">
    <property type="entry name" value="DNA/RNA polymerases"/>
    <property type="match status" value="1"/>
</dbReference>
<dbReference type="Pfam" id="PF08284">
    <property type="entry name" value="RVP_2"/>
    <property type="match status" value="1"/>
</dbReference>
<dbReference type="PANTHER" id="PTHR37984">
    <property type="entry name" value="PROTEIN CBG26694"/>
    <property type="match status" value="1"/>
</dbReference>
<dbReference type="FunFam" id="3.30.70.270:FF:000020">
    <property type="entry name" value="Transposon Tf2-6 polyprotein-like Protein"/>
    <property type="match status" value="1"/>
</dbReference>
<sequence length="907" mass="104197">MTVTVYVHTFIPLSKYAKDLIDTEEKKIKRFINGLNPAYKKMVLASQMPMHFDDAVDRAYTAEEVHREELELNASSKRSSGPWFKKGGKDENKKQKSDAKTEGKTVCGTCEKAHKTEVCWRNTGACLACGSMEHKMAQCPRIKRDNQAPQQQPPKGQAVNPAPLQQRQWQQRQRQQQPQQQQQQNRPQVAGQVYAANREQAEAATNVVEGIIYVDNRPAIALFDLGSTLSFVAPPFICDMQKQIKQLSYDFTVITPLERKVVCKLYVPQCSVKIGEVSMPANLVVLAMNDFDVIFGMDWLVKYRACLDCFRKIITFKIDEANASVLFEGTQKQFGTRLVSAMEAERMMRSDCEGYIAFITEKQPKKELENIPIVCEFPDLFSKEVSGLPPAREVDFTIELVRLNLITIKNKYPLPRIDELFDQLQGAAYFSKIDLRYGYHQIRVRDQDVQKTAFRARYGHYEFLVMPFGLTNAPAVFMTLMNKIFAAYLDQFVVIFIDDILVYLKSEQEHSHHLRTTLQLLRDNQLYEKLEKCDFWLQHVAFLGHIITREGLAVDPAKVEAITNWQIPKNVPEVRSFLGLAAYYRRFVKDFSRIAAPLTKLTRKDIPFVWNDECEYSFQTLKQRLVSALILSLPDGREGFVIYSDASALGLGCVLMQNNRVTAYVSRQLKEHEKNYATHDLELAAVIFALKQWRHYLYGETFEVHCDHRSLQYLFTQKDINMRQRRWLELIKDYNFPFTYVPGKATVDCFEAKSMRMKVKETEMVFYMQDWESGKNITAVPVAGRNGTLSSVLNFATVMVVDDAITEGQDRQSKQIGRAQGIYVNSALDASDLHLLFSIVFTNEKYNGSTIEIQGADRFFLKQREVSVVSGTGYFRFAKGFAVLETVYLDLTNLNAVIRFNITVHHY</sequence>
<name>A0A443P6A7_9MAGN</name>
<dbReference type="InterPro" id="IPR043502">
    <property type="entry name" value="DNA/RNA_pol_sf"/>
</dbReference>
<dbReference type="Gene3D" id="2.40.70.10">
    <property type="entry name" value="Acid Proteases"/>
    <property type="match status" value="1"/>
</dbReference>
<comment type="subunit">
    <text evidence="3">Homodimer.</text>
</comment>
<dbReference type="InterPro" id="IPR041373">
    <property type="entry name" value="RT_RNaseH"/>
</dbReference>
<evidence type="ECO:0000256" key="12">
    <source>
        <dbReference type="SAM" id="MobiDB-lite"/>
    </source>
</evidence>
<keyword evidence="10" id="KW-0378">Hydrolase</keyword>
<keyword evidence="11 14" id="KW-0695">RNA-directed DNA polymerase</keyword>
<keyword evidence="15" id="KW-1185">Reference proteome</keyword>
<dbReference type="Gene3D" id="3.10.10.10">
    <property type="entry name" value="HIV Type 1 Reverse Transcriptase, subunit A, domain 1"/>
    <property type="match status" value="1"/>
</dbReference>
<keyword evidence="6" id="KW-0808">Transferase</keyword>
<keyword evidence="7" id="KW-0548">Nucleotidyltransferase</keyword>
<dbReference type="InterPro" id="IPR000477">
    <property type="entry name" value="RT_dom"/>
</dbReference>
<dbReference type="CDD" id="cd09274">
    <property type="entry name" value="RNase_HI_RT_Ty3"/>
    <property type="match status" value="1"/>
</dbReference>
<dbReference type="Pfam" id="PF00078">
    <property type="entry name" value="RVT_1"/>
    <property type="match status" value="1"/>
</dbReference>
<dbReference type="Gene3D" id="3.30.70.270">
    <property type="match status" value="2"/>
</dbReference>
<feature type="compositionally biased region" description="Basic and acidic residues" evidence="12">
    <location>
        <begin position="87"/>
        <end position="103"/>
    </location>
</feature>
<evidence type="ECO:0000256" key="3">
    <source>
        <dbReference type="ARBA" id="ARBA00011738"/>
    </source>
</evidence>
<dbReference type="GO" id="GO:0009699">
    <property type="term" value="P:phenylpropanoid biosynthetic process"/>
    <property type="evidence" value="ECO:0007669"/>
    <property type="project" value="UniProtKB-ARBA"/>
</dbReference>
<protein>
    <recommendedName>
        <fullName evidence="4">RNA-directed DNA polymerase</fullName>
        <ecNumber evidence="4">2.7.7.49</ecNumber>
    </recommendedName>
</protein>
<gene>
    <name evidence="14" type="ORF">CKAN_01521600</name>
</gene>
<dbReference type="GO" id="GO:0004519">
    <property type="term" value="F:endonuclease activity"/>
    <property type="evidence" value="ECO:0007669"/>
    <property type="project" value="UniProtKB-KW"/>
</dbReference>
<dbReference type="EC" id="2.7.7.49" evidence="4"/>
<dbReference type="STRING" id="337451.A0A443P6A7"/>
<dbReference type="PROSITE" id="PS50878">
    <property type="entry name" value="RT_POL"/>
    <property type="match status" value="1"/>
</dbReference>
<dbReference type="EMBL" id="QPKB01000006">
    <property type="protein sequence ID" value="RWR86324.1"/>
    <property type="molecule type" value="Genomic_DNA"/>
</dbReference>
<comment type="caution">
    <text evidence="14">The sequence shown here is derived from an EMBL/GenBank/DDBJ whole genome shotgun (WGS) entry which is preliminary data.</text>
</comment>
<dbReference type="GO" id="GO:0016787">
    <property type="term" value="F:hydrolase activity"/>
    <property type="evidence" value="ECO:0007669"/>
    <property type="project" value="UniProtKB-KW"/>
</dbReference>
<evidence type="ECO:0000256" key="7">
    <source>
        <dbReference type="ARBA" id="ARBA00022695"/>
    </source>
</evidence>
<evidence type="ECO:0000313" key="14">
    <source>
        <dbReference type="EMBL" id="RWR86324.1"/>
    </source>
</evidence>
<dbReference type="GO" id="GO:0003964">
    <property type="term" value="F:RNA-directed DNA polymerase activity"/>
    <property type="evidence" value="ECO:0007669"/>
    <property type="project" value="UniProtKB-KW"/>
</dbReference>
<dbReference type="InterPro" id="IPR050951">
    <property type="entry name" value="Retrovirus_Pol_polyprotein"/>
</dbReference>
<keyword evidence="8" id="KW-0540">Nuclease</keyword>
<keyword evidence="5" id="KW-0964">Secreted</keyword>
<accession>A0A443P6A7</accession>
<dbReference type="PANTHER" id="PTHR37984:SF5">
    <property type="entry name" value="PROTEIN NYNRIN-LIKE"/>
    <property type="match status" value="1"/>
</dbReference>
<evidence type="ECO:0000256" key="8">
    <source>
        <dbReference type="ARBA" id="ARBA00022722"/>
    </source>
</evidence>
<dbReference type="AlphaFoldDB" id="A0A443P6A7"/>
<dbReference type="InterPro" id="IPR044859">
    <property type="entry name" value="Allene_oxi_cyc_Dirigent"/>
</dbReference>
<dbReference type="CDD" id="cd00303">
    <property type="entry name" value="retropepsin_like"/>
    <property type="match status" value="1"/>
</dbReference>
<dbReference type="Pfam" id="PF03018">
    <property type="entry name" value="Dirigent"/>
    <property type="match status" value="1"/>
</dbReference>
<dbReference type="InterPro" id="IPR043128">
    <property type="entry name" value="Rev_trsase/Diguanyl_cyclase"/>
</dbReference>
<evidence type="ECO:0000256" key="6">
    <source>
        <dbReference type="ARBA" id="ARBA00022679"/>
    </source>
</evidence>
<comment type="subcellular location">
    <subcellularLocation>
        <location evidence="1">Secreted</location>
    </subcellularLocation>
</comment>
<dbReference type="InterPro" id="IPR004265">
    <property type="entry name" value="Dirigent"/>
</dbReference>
<evidence type="ECO:0000313" key="15">
    <source>
        <dbReference type="Proteomes" id="UP000283530"/>
    </source>
</evidence>
<dbReference type="CDD" id="cd01647">
    <property type="entry name" value="RT_LTR"/>
    <property type="match status" value="1"/>
</dbReference>
<dbReference type="SUPFAM" id="SSF50630">
    <property type="entry name" value="Acid proteases"/>
    <property type="match status" value="1"/>
</dbReference>
<feature type="compositionally biased region" description="Low complexity" evidence="12">
    <location>
        <begin position="165"/>
        <end position="188"/>
    </location>
</feature>
<proteinExistence type="inferred from homology"/>
<keyword evidence="9" id="KW-0255">Endonuclease</keyword>